<protein>
    <submittedName>
        <fullName evidence="9">PLD nuclease N-terminal domain-containing protein</fullName>
    </submittedName>
</protein>
<keyword evidence="3 7" id="KW-0812">Transmembrane</keyword>
<feature type="domain" description="Cardiolipin synthase N-terminal" evidence="8">
    <location>
        <begin position="8"/>
        <end position="53"/>
    </location>
</feature>
<comment type="subcellular location">
    <subcellularLocation>
        <location evidence="1">Cell membrane</location>
        <topology evidence="1">Multi-pass membrane protein</topology>
    </subcellularLocation>
</comment>
<evidence type="ECO:0000256" key="4">
    <source>
        <dbReference type="ARBA" id="ARBA00022989"/>
    </source>
</evidence>
<proteinExistence type="predicted"/>
<evidence type="ECO:0000256" key="1">
    <source>
        <dbReference type="ARBA" id="ARBA00004651"/>
    </source>
</evidence>
<dbReference type="Proteomes" id="UP001595699">
    <property type="component" value="Unassembled WGS sequence"/>
</dbReference>
<feature type="compositionally biased region" description="Basic and acidic residues" evidence="6">
    <location>
        <begin position="99"/>
        <end position="133"/>
    </location>
</feature>
<dbReference type="RefSeq" id="WP_239554256.1">
    <property type="nucleotide sequence ID" value="NZ_JAFBCM010000001.1"/>
</dbReference>
<evidence type="ECO:0000256" key="6">
    <source>
        <dbReference type="SAM" id="MobiDB-lite"/>
    </source>
</evidence>
<evidence type="ECO:0000313" key="10">
    <source>
        <dbReference type="Proteomes" id="UP001595699"/>
    </source>
</evidence>
<comment type="caution">
    <text evidence="9">The sequence shown here is derived from an EMBL/GenBank/DDBJ whole genome shotgun (WGS) entry which is preliminary data.</text>
</comment>
<dbReference type="EMBL" id="JBHRZH010000005">
    <property type="protein sequence ID" value="MFC3760284.1"/>
    <property type="molecule type" value="Genomic_DNA"/>
</dbReference>
<sequence length="133" mass="14912">MPILILVALAIYCLVDVVQSPADRVRTMPRWAWALVIVAIPLIGSIGWLVAGRPRNDRAPLVGAGPGGYGGLPGDEPRRVVAPDDDPEFLNKLKQQQLSKEKERLRKWQDELERRERDLGEDSKSPDERPDQP</sequence>
<dbReference type="Pfam" id="PF13396">
    <property type="entry name" value="PLDc_N"/>
    <property type="match status" value="1"/>
</dbReference>
<accession>A0ABV7Y8B1</accession>
<feature type="compositionally biased region" description="Gly residues" evidence="6">
    <location>
        <begin position="64"/>
        <end position="73"/>
    </location>
</feature>
<evidence type="ECO:0000256" key="5">
    <source>
        <dbReference type="ARBA" id="ARBA00023136"/>
    </source>
</evidence>
<keyword evidence="4 7" id="KW-1133">Transmembrane helix</keyword>
<evidence type="ECO:0000256" key="7">
    <source>
        <dbReference type="SAM" id="Phobius"/>
    </source>
</evidence>
<dbReference type="InterPro" id="IPR027379">
    <property type="entry name" value="CLS_N"/>
</dbReference>
<name>A0ABV7Y8B1_9ACTN</name>
<evidence type="ECO:0000259" key="8">
    <source>
        <dbReference type="Pfam" id="PF13396"/>
    </source>
</evidence>
<gene>
    <name evidence="9" type="ORF">ACFOUW_05505</name>
</gene>
<keyword evidence="2" id="KW-1003">Cell membrane</keyword>
<feature type="transmembrane region" description="Helical" evidence="7">
    <location>
        <begin position="32"/>
        <end position="51"/>
    </location>
</feature>
<keyword evidence="5 7" id="KW-0472">Membrane</keyword>
<evidence type="ECO:0000256" key="2">
    <source>
        <dbReference type="ARBA" id="ARBA00022475"/>
    </source>
</evidence>
<reference evidence="10" key="1">
    <citation type="journal article" date="2019" name="Int. J. Syst. Evol. Microbiol.">
        <title>The Global Catalogue of Microorganisms (GCM) 10K type strain sequencing project: providing services to taxonomists for standard genome sequencing and annotation.</title>
        <authorList>
            <consortium name="The Broad Institute Genomics Platform"/>
            <consortium name="The Broad Institute Genome Sequencing Center for Infectious Disease"/>
            <person name="Wu L."/>
            <person name="Ma J."/>
        </authorList>
    </citation>
    <scope>NUCLEOTIDE SEQUENCE [LARGE SCALE GENOMIC DNA]</scope>
    <source>
        <strain evidence="10">CGMCC 4.7241</strain>
    </source>
</reference>
<feature type="region of interest" description="Disordered" evidence="6">
    <location>
        <begin position="59"/>
        <end position="133"/>
    </location>
</feature>
<organism evidence="9 10">
    <name type="scientific">Tenggerimyces flavus</name>
    <dbReference type="NCBI Taxonomy" id="1708749"/>
    <lineage>
        <taxon>Bacteria</taxon>
        <taxon>Bacillati</taxon>
        <taxon>Actinomycetota</taxon>
        <taxon>Actinomycetes</taxon>
        <taxon>Propionibacteriales</taxon>
        <taxon>Nocardioidaceae</taxon>
        <taxon>Tenggerimyces</taxon>
    </lineage>
</organism>
<keyword evidence="10" id="KW-1185">Reference proteome</keyword>
<evidence type="ECO:0000313" key="9">
    <source>
        <dbReference type="EMBL" id="MFC3760284.1"/>
    </source>
</evidence>
<evidence type="ECO:0000256" key="3">
    <source>
        <dbReference type="ARBA" id="ARBA00022692"/>
    </source>
</evidence>